<dbReference type="Proteomes" id="UP000198724">
    <property type="component" value="Unassembled WGS sequence"/>
</dbReference>
<sequence length="31" mass="3333">MKAYGCKHKKGAVISSKSLITAPFTRIALLV</sequence>
<evidence type="ECO:0000313" key="2">
    <source>
        <dbReference type="Proteomes" id="UP000198724"/>
    </source>
</evidence>
<evidence type="ECO:0000313" key="1">
    <source>
        <dbReference type="EMBL" id="SFG46059.1"/>
    </source>
</evidence>
<proteinExistence type="predicted"/>
<keyword evidence="2" id="KW-1185">Reference proteome</keyword>
<protein>
    <submittedName>
        <fullName evidence="1">Uncharacterized protein</fullName>
    </submittedName>
</protein>
<dbReference type="EMBL" id="FOOT01000002">
    <property type="protein sequence ID" value="SFG46059.1"/>
    <property type="molecule type" value="Genomic_DNA"/>
</dbReference>
<accession>A0A1I2S2S6</accession>
<reference evidence="2" key="1">
    <citation type="submission" date="2016-10" db="EMBL/GenBank/DDBJ databases">
        <authorList>
            <person name="Varghese N."/>
            <person name="Submissions S."/>
        </authorList>
    </citation>
    <scope>NUCLEOTIDE SEQUENCE [LARGE SCALE GENOMIC DNA]</scope>
    <source>
        <strain evidence="2">LP51</strain>
    </source>
</reference>
<name>A0A1I2S2S6_9BACT</name>
<gene>
    <name evidence="1" type="ORF">SAMN05421739_102595</name>
</gene>
<dbReference type="AlphaFoldDB" id="A0A1I2S2S6"/>
<organism evidence="1 2">
    <name type="scientific">Pontibacter chinhatensis</name>
    <dbReference type="NCBI Taxonomy" id="1436961"/>
    <lineage>
        <taxon>Bacteria</taxon>
        <taxon>Pseudomonadati</taxon>
        <taxon>Bacteroidota</taxon>
        <taxon>Cytophagia</taxon>
        <taxon>Cytophagales</taxon>
        <taxon>Hymenobacteraceae</taxon>
        <taxon>Pontibacter</taxon>
    </lineage>
</organism>